<dbReference type="Pfam" id="PF02518">
    <property type="entry name" value="HATPase_c"/>
    <property type="match status" value="1"/>
</dbReference>
<dbReference type="Gene3D" id="3.30.565.10">
    <property type="entry name" value="Histidine kinase-like ATPase, C-terminal domain"/>
    <property type="match status" value="1"/>
</dbReference>
<dbReference type="PRINTS" id="PR00344">
    <property type="entry name" value="BCTRLSENSOR"/>
</dbReference>
<evidence type="ECO:0000313" key="3">
    <source>
        <dbReference type="EMBL" id="AFU60234.1"/>
    </source>
</evidence>
<sequence length="67" mass="7086">MPRLFGKFVTKSVQGGTEHGTGLGLFISKAIVKAHGGEIYAHNNREGGATFTILLPIRNGQDGTGFN</sequence>
<dbReference type="SUPFAM" id="SSF55874">
    <property type="entry name" value="ATPase domain of HSP90 chaperone/DNA topoisomerase II/histidine kinase"/>
    <property type="match status" value="1"/>
</dbReference>
<dbReference type="InParanoid" id="K0INZ5"/>
<feature type="domain" description="Histidine kinase" evidence="2">
    <location>
        <begin position="1"/>
        <end position="59"/>
    </location>
</feature>
<gene>
    <name evidence="3" type="ordered locus">Ngar_c33190</name>
</gene>
<evidence type="ECO:0000256" key="1">
    <source>
        <dbReference type="ARBA" id="ARBA00022553"/>
    </source>
</evidence>
<dbReference type="GO" id="GO:0000155">
    <property type="term" value="F:phosphorelay sensor kinase activity"/>
    <property type="evidence" value="ECO:0007669"/>
    <property type="project" value="TreeGrafter"/>
</dbReference>
<dbReference type="InterPro" id="IPR003594">
    <property type="entry name" value="HATPase_dom"/>
</dbReference>
<dbReference type="InterPro" id="IPR036890">
    <property type="entry name" value="HATPase_C_sf"/>
</dbReference>
<keyword evidence="4" id="KW-1185">Reference proteome</keyword>
<dbReference type="InterPro" id="IPR004358">
    <property type="entry name" value="Sig_transdc_His_kin-like_C"/>
</dbReference>
<dbReference type="KEGG" id="nga:Ngar_c33190"/>
<dbReference type="PROSITE" id="PS50109">
    <property type="entry name" value="HIS_KIN"/>
    <property type="match status" value="1"/>
</dbReference>
<dbReference type="BioCyc" id="CNIT1237085:G1324-3319-MONOMER"/>
<dbReference type="CDD" id="cd00075">
    <property type="entry name" value="HATPase"/>
    <property type="match status" value="1"/>
</dbReference>
<keyword evidence="1" id="KW-0597">Phosphoprotein</keyword>
<organism evidence="3 4">
    <name type="scientific">Nitrososphaera gargensis (strain Ga9.2)</name>
    <dbReference type="NCBI Taxonomy" id="1237085"/>
    <lineage>
        <taxon>Archaea</taxon>
        <taxon>Nitrososphaerota</taxon>
        <taxon>Nitrososphaeria</taxon>
        <taxon>Nitrososphaerales</taxon>
        <taxon>Nitrososphaeraceae</taxon>
        <taxon>Nitrososphaera</taxon>
    </lineage>
</organism>
<dbReference type="HOGENOM" id="CLU_2802405_0_0_2"/>
<dbReference type="PANTHER" id="PTHR43547:SF2">
    <property type="entry name" value="HYBRID SIGNAL TRANSDUCTION HISTIDINE KINASE C"/>
    <property type="match status" value="1"/>
</dbReference>
<dbReference type="Proteomes" id="UP000008037">
    <property type="component" value="Chromosome"/>
</dbReference>
<dbReference type="STRING" id="1237085.Ngar_c33190"/>
<dbReference type="EMBL" id="CP002408">
    <property type="protein sequence ID" value="AFU60234.1"/>
    <property type="molecule type" value="Genomic_DNA"/>
</dbReference>
<dbReference type="OrthoDB" id="342253at2157"/>
<reference evidence="3 4" key="1">
    <citation type="journal article" date="2012" name="Environ. Microbiol.">
        <title>The genome of the ammonia-oxidizing Candidatus Nitrososphaera gargensis: insights into metabolic versatility and environmental adaptations.</title>
        <authorList>
            <person name="Spang A."/>
            <person name="Poehlein A."/>
            <person name="Offre P."/>
            <person name="Zumbragel S."/>
            <person name="Haider S."/>
            <person name="Rychlik N."/>
            <person name="Nowka B."/>
            <person name="Schmeisser C."/>
            <person name="Lebedeva E.V."/>
            <person name="Rattei T."/>
            <person name="Bohm C."/>
            <person name="Schmid M."/>
            <person name="Galushko A."/>
            <person name="Hatzenpichler R."/>
            <person name="Weinmaier T."/>
            <person name="Daniel R."/>
            <person name="Schleper C."/>
            <person name="Spieck E."/>
            <person name="Streit W."/>
            <person name="Wagner M."/>
        </authorList>
    </citation>
    <scope>NUCLEOTIDE SEQUENCE [LARGE SCALE GENOMIC DNA]</scope>
    <source>
        <strain evidence="4">Ga9.2</strain>
    </source>
</reference>
<dbReference type="PANTHER" id="PTHR43547">
    <property type="entry name" value="TWO-COMPONENT HISTIDINE KINASE"/>
    <property type="match status" value="1"/>
</dbReference>
<dbReference type="AlphaFoldDB" id="K0INZ5"/>
<proteinExistence type="predicted"/>
<dbReference type="InterPro" id="IPR005467">
    <property type="entry name" value="His_kinase_dom"/>
</dbReference>
<name>K0INZ5_NITGG</name>
<evidence type="ECO:0000313" key="4">
    <source>
        <dbReference type="Proteomes" id="UP000008037"/>
    </source>
</evidence>
<evidence type="ECO:0000259" key="2">
    <source>
        <dbReference type="PROSITE" id="PS50109"/>
    </source>
</evidence>
<protein>
    <recommendedName>
        <fullName evidence="2">Histidine kinase domain-containing protein</fullName>
    </recommendedName>
</protein>
<accession>K0INZ5</accession>